<gene>
    <name evidence="1" type="ORF">KIL84_008579</name>
</gene>
<sequence>MLMSDVPVRCIDSSPQENAGVFCRLPSSQHFFKFPFAVDFTSAMAATLLTEKPGEQPAPEFKASPVPLKSLAALYPLCVHVTCRIPFVPCFQSVFYIFVLKKIGAL</sequence>
<name>A0A9D3X7Y5_9SAUR</name>
<dbReference type="EMBL" id="JAHDVG010000479">
    <property type="protein sequence ID" value="KAH1174588.1"/>
    <property type="molecule type" value="Genomic_DNA"/>
</dbReference>
<protein>
    <submittedName>
        <fullName evidence="1">Uncharacterized protein</fullName>
    </submittedName>
</protein>
<dbReference type="AlphaFoldDB" id="A0A9D3X7Y5"/>
<proteinExistence type="predicted"/>
<organism evidence="1 2">
    <name type="scientific">Mauremys mutica</name>
    <name type="common">yellowpond turtle</name>
    <dbReference type="NCBI Taxonomy" id="74926"/>
    <lineage>
        <taxon>Eukaryota</taxon>
        <taxon>Metazoa</taxon>
        <taxon>Chordata</taxon>
        <taxon>Craniata</taxon>
        <taxon>Vertebrata</taxon>
        <taxon>Euteleostomi</taxon>
        <taxon>Archelosauria</taxon>
        <taxon>Testudinata</taxon>
        <taxon>Testudines</taxon>
        <taxon>Cryptodira</taxon>
        <taxon>Durocryptodira</taxon>
        <taxon>Testudinoidea</taxon>
        <taxon>Geoemydidae</taxon>
        <taxon>Geoemydinae</taxon>
        <taxon>Mauremys</taxon>
    </lineage>
</organism>
<accession>A0A9D3X7Y5</accession>
<evidence type="ECO:0000313" key="1">
    <source>
        <dbReference type="EMBL" id="KAH1174588.1"/>
    </source>
</evidence>
<evidence type="ECO:0000313" key="2">
    <source>
        <dbReference type="Proteomes" id="UP000827986"/>
    </source>
</evidence>
<dbReference type="Proteomes" id="UP000827986">
    <property type="component" value="Unassembled WGS sequence"/>
</dbReference>
<keyword evidence="2" id="KW-1185">Reference proteome</keyword>
<reference evidence="1" key="1">
    <citation type="submission" date="2021-09" db="EMBL/GenBank/DDBJ databases">
        <title>The genome of Mauremys mutica provides insights into the evolution of semi-aquatic lifestyle.</title>
        <authorList>
            <person name="Gong S."/>
            <person name="Gao Y."/>
        </authorList>
    </citation>
    <scope>NUCLEOTIDE SEQUENCE</scope>
    <source>
        <strain evidence="1">MM-2020</strain>
        <tissue evidence="1">Muscle</tissue>
    </source>
</reference>
<comment type="caution">
    <text evidence="1">The sequence shown here is derived from an EMBL/GenBank/DDBJ whole genome shotgun (WGS) entry which is preliminary data.</text>
</comment>